<evidence type="ECO:0000313" key="2">
    <source>
        <dbReference type="EMBL" id="SFB78001.1"/>
    </source>
</evidence>
<evidence type="ECO:0000313" key="3">
    <source>
        <dbReference type="Proteomes" id="UP000199577"/>
    </source>
</evidence>
<keyword evidence="3" id="KW-1185">Reference proteome</keyword>
<dbReference type="PROSITE" id="PS51257">
    <property type="entry name" value="PROKAR_LIPOPROTEIN"/>
    <property type="match status" value="1"/>
</dbReference>
<dbReference type="EMBL" id="FOLL01000001">
    <property type="protein sequence ID" value="SFB78001.1"/>
    <property type="molecule type" value="Genomic_DNA"/>
</dbReference>
<accession>A0A1I1DSX5</accession>
<dbReference type="PANTHER" id="PTHR41339">
    <property type="entry name" value="LIPL48"/>
    <property type="match status" value="1"/>
</dbReference>
<feature type="chain" id="PRO_5011755713" description="DUF5689 domain-containing protein" evidence="1">
    <location>
        <begin position="27"/>
        <end position="533"/>
    </location>
</feature>
<feature type="signal peptide" evidence="1">
    <location>
        <begin position="1"/>
        <end position="26"/>
    </location>
</feature>
<reference evidence="2 3" key="1">
    <citation type="submission" date="2016-10" db="EMBL/GenBank/DDBJ databases">
        <authorList>
            <person name="de Groot N.N."/>
        </authorList>
    </citation>
    <scope>NUCLEOTIDE SEQUENCE [LARGE SCALE GENOMIC DNA]</scope>
    <source>
        <strain evidence="2 3">DSM 22900</strain>
    </source>
</reference>
<dbReference type="Proteomes" id="UP000199577">
    <property type="component" value="Unassembled WGS sequence"/>
</dbReference>
<evidence type="ECO:0008006" key="4">
    <source>
        <dbReference type="Google" id="ProtNLM"/>
    </source>
</evidence>
<protein>
    <recommendedName>
        <fullName evidence="4">DUF5689 domain-containing protein</fullName>
    </recommendedName>
</protein>
<keyword evidence="1" id="KW-0732">Signal</keyword>
<evidence type="ECO:0000256" key="1">
    <source>
        <dbReference type="SAM" id="SignalP"/>
    </source>
</evidence>
<proteinExistence type="predicted"/>
<gene>
    <name evidence="2" type="ORF">SAMN05421747_10161</name>
</gene>
<name>A0A1I1DSX5_9SPHI</name>
<sequence length="533" mass="57282">MKRYYTKPTRCFLAIFFCWLICGCQKETFNTVNEERPAPFITLPATGDGMEAYAGMTVNAVLLLEAQAGIAQIRVARNGELIETIEGISGQVSREYRIEQSIAEDAEVGSTIVYHLVLEDRQHRLVEQHFTISVIEAPPIPDFEFEDVTIGGHPYKLIQQDINVDVTLSSDYDYLLRGRVALTQGATLTIEAGTHIYAESEAALIVSTGTKLMATGTPQEPIRFTSLAERLGSPNSGDWVGIFIHGLAPVTTVNRVVADNIGAYGGSNNADDSGTLSYVEISYAGALAVSGGGQELNAALNLNGVGNATRLEYIYVNEAGLSRTGVLAAGGTVGIKYLFINNPNGRAFVWKNGYAGFIQFLVATYTSNPTNAFTAIDGFGETGTASGPIISNVSIRSLGGTTFGNTRGIRFRENAVGKIYNCWITNVRDGVRADAGNLPLINSGRMVFANSRQWGNSNNNYINDANPAFAAASFHNSEVAPAAPWAGYVGIFTATDSTPLDPTALDPWFNNAAYIGAVDPDNNWTAGWINVTF</sequence>
<dbReference type="STRING" id="623281.SAMN05421747_10161"/>
<dbReference type="PANTHER" id="PTHR41339:SF1">
    <property type="entry name" value="SECRETED PROTEIN"/>
    <property type="match status" value="1"/>
</dbReference>
<dbReference type="AlphaFoldDB" id="A0A1I1DSX5"/>
<organism evidence="2 3">
    <name type="scientific">Parapedobacter composti</name>
    <dbReference type="NCBI Taxonomy" id="623281"/>
    <lineage>
        <taxon>Bacteria</taxon>
        <taxon>Pseudomonadati</taxon>
        <taxon>Bacteroidota</taxon>
        <taxon>Sphingobacteriia</taxon>
        <taxon>Sphingobacteriales</taxon>
        <taxon>Sphingobacteriaceae</taxon>
        <taxon>Parapedobacter</taxon>
    </lineage>
</organism>